<dbReference type="HAMAP" id="MF_03109">
    <property type="entry name" value="Sey1"/>
    <property type="match status" value="1"/>
</dbReference>
<feature type="domain" description="GB1/RHD3-type G" evidence="10">
    <location>
        <begin position="116"/>
        <end position="338"/>
    </location>
</feature>
<evidence type="ECO:0000256" key="2">
    <source>
        <dbReference type="ARBA" id="ARBA00022741"/>
    </source>
</evidence>
<evidence type="ECO:0000256" key="6">
    <source>
        <dbReference type="ARBA" id="ARBA00023134"/>
    </source>
</evidence>
<keyword evidence="5 8" id="KW-1133">Transmembrane helix</keyword>
<dbReference type="FunFam" id="3.40.50.300:FF:000727">
    <property type="entry name" value="Protein SEY1 homolog"/>
    <property type="match status" value="1"/>
</dbReference>
<evidence type="ECO:0000313" key="11">
    <source>
        <dbReference type="EMBL" id="TKY89384.1"/>
    </source>
</evidence>
<dbReference type="CDD" id="cd01851">
    <property type="entry name" value="GBP"/>
    <property type="match status" value="1"/>
</dbReference>
<dbReference type="InterPro" id="IPR027417">
    <property type="entry name" value="P-loop_NTPase"/>
</dbReference>
<evidence type="ECO:0000313" key="12">
    <source>
        <dbReference type="Proteomes" id="UP000306050"/>
    </source>
</evidence>
<dbReference type="Pfam" id="PF20428">
    <property type="entry name" value="Sey1_3HB"/>
    <property type="match status" value="1"/>
</dbReference>
<evidence type="ECO:0000256" key="7">
    <source>
        <dbReference type="ARBA" id="ARBA00023136"/>
    </source>
</evidence>
<sequence length="858" mass="95517">MELNVNNAKQLLAQHEHELQTAQAVQSQVLKDEPITAASSHPNGIAAPVQQPLSTAAAPSSVLPPTAVAASAPLSSTSAPTITDETGRMQLIDEDQKFNKSQFAPHLQSWGLADAGFGYDLCAVLGSQSTGKSTLLNKLFGTNFDVMSESARQQTTKGIWMCKGLKMNVLVMDVEGTDGRERGEDQDFERKSALFSMASAEVLIVNLWEHQVGLYQGANMGLLKTVFEVNLGLFQAGKAKTAGAKDKTLLLFVIRDHIGVTPLANLSATIMADLSKIWFSLSKPEGLESSNITDFFDFMFTTLPHKILQPAEFDKAVDALRSRFVDPKDPDFVFKTEYHKRIPADGLPHYLESIWEQVMTNKDLDLPTQQELLAQFRCDEIANAAFGHFAAGIKDFRKLIEGGSVLETLGADMALQRSTALAKFDRDASRYHQDVYKRKRLDLLEKLNGALSPFFLGQLKNLHRHVLQSFKHNVLERMRSELNYDFGHVVTSEKRAALAKFTTAAQAVLLADTDWTIDDEVTQLDGEIQSISDTMRVEETKKMVAQIERTFKKNIAEPVEMALNTPTPDLWDKVLGAFRATLEQAEATYLRKAKSFNCTDEENETALVALRRKSWLSLRAKVDEQTADTVLAAKLRNSFEDRFRYDEAGVPRVWKPEDDIDSAFRKARDETLALIPLYAKIAPLDPSLAIELPSTSDDPSHQSSVELGEEEPFDFHATLTVFSETRKSDIATRFRKEADALYVEAKRSTVSSIAQIPVWMYGVMVVLGWNEFMVVLSSPVYFAFLLVLIASVYVVYKLNLSGPLISVTKAVGREVHRLADDQLRSHFSQPLPAPAVLQDQRPAVPKVSKAEEIELVEK</sequence>
<keyword evidence="2 8" id="KW-0547">Nucleotide-binding</keyword>
<feature type="transmembrane region" description="Helical" evidence="9">
    <location>
        <begin position="772"/>
        <end position="796"/>
    </location>
</feature>
<evidence type="ECO:0000256" key="3">
    <source>
        <dbReference type="ARBA" id="ARBA00022801"/>
    </source>
</evidence>
<evidence type="ECO:0000256" key="5">
    <source>
        <dbReference type="ARBA" id="ARBA00022989"/>
    </source>
</evidence>
<dbReference type="GO" id="GO:0003924">
    <property type="term" value="F:GTPase activity"/>
    <property type="evidence" value="ECO:0007669"/>
    <property type="project" value="UniProtKB-UniRule"/>
</dbReference>
<organism evidence="11 12">
    <name type="scientific">Sporisorium graminicola</name>
    <dbReference type="NCBI Taxonomy" id="280036"/>
    <lineage>
        <taxon>Eukaryota</taxon>
        <taxon>Fungi</taxon>
        <taxon>Dikarya</taxon>
        <taxon>Basidiomycota</taxon>
        <taxon>Ustilaginomycotina</taxon>
        <taxon>Ustilaginomycetes</taxon>
        <taxon>Ustilaginales</taxon>
        <taxon>Ustilaginaceae</taxon>
        <taxon>Sporisorium</taxon>
    </lineage>
</organism>
<protein>
    <recommendedName>
        <fullName evidence="10">GB1/RHD3-type G domain-containing protein</fullName>
    </recommendedName>
</protein>
<comment type="caution">
    <text evidence="11">The sequence shown here is derived from an EMBL/GenBank/DDBJ whole genome shotgun (WGS) entry which is preliminary data.</text>
</comment>
<dbReference type="Pfam" id="PF05879">
    <property type="entry name" value="RHD3_GTPase"/>
    <property type="match status" value="1"/>
</dbReference>
<accession>A0A4U7KX65</accession>
<dbReference type="PROSITE" id="PS51715">
    <property type="entry name" value="G_GB1_RHD3"/>
    <property type="match status" value="1"/>
</dbReference>
<keyword evidence="1 8" id="KW-0812">Transmembrane</keyword>
<evidence type="ECO:0000256" key="4">
    <source>
        <dbReference type="ARBA" id="ARBA00022824"/>
    </source>
</evidence>
<keyword evidence="7 8" id="KW-0472">Membrane</keyword>
<dbReference type="Gene3D" id="3.40.50.300">
    <property type="entry name" value="P-loop containing nucleotide triphosphate hydrolases"/>
    <property type="match status" value="1"/>
</dbReference>
<feature type="topological domain" description="Lumenal" evidence="8">
    <location>
        <begin position="777"/>
        <end position="779"/>
    </location>
</feature>
<reference evidence="11 12" key="1">
    <citation type="submission" date="2019-05" db="EMBL/GenBank/DDBJ databases">
        <title>Sporisorium graminicola CBS 10092 draft sequencing and annotation.</title>
        <authorList>
            <person name="Solano-Gonzalez S."/>
            <person name="Caddick M.X."/>
            <person name="Darby A."/>
        </authorList>
    </citation>
    <scope>NUCLEOTIDE SEQUENCE [LARGE SCALE GENOMIC DNA]</scope>
    <source>
        <strain evidence="11 12">CBS 10092</strain>
    </source>
</reference>
<evidence type="ECO:0000256" key="1">
    <source>
        <dbReference type="ARBA" id="ARBA00022692"/>
    </source>
</evidence>
<dbReference type="OrthoDB" id="1597724at2759"/>
<dbReference type="PANTHER" id="PTHR45923">
    <property type="entry name" value="PROTEIN SEY1"/>
    <property type="match status" value="1"/>
</dbReference>
<evidence type="ECO:0000256" key="8">
    <source>
        <dbReference type="HAMAP-Rule" id="MF_03109"/>
    </source>
</evidence>
<keyword evidence="6 8" id="KW-0342">GTP-binding</keyword>
<dbReference type="SUPFAM" id="SSF52540">
    <property type="entry name" value="P-loop containing nucleoside triphosphate hydrolases"/>
    <property type="match status" value="1"/>
</dbReference>
<keyword evidence="4 8" id="KW-0256">Endoplasmic reticulum</keyword>
<dbReference type="InterPro" id="IPR030386">
    <property type="entry name" value="G_GB1_RHD3_dom"/>
</dbReference>
<dbReference type="GO" id="GO:0005789">
    <property type="term" value="C:endoplasmic reticulum membrane"/>
    <property type="evidence" value="ECO:0007669"/>
    <property type="project" value="UniProtKB-SubCell"/>
</dbReference>
<dbReference type="InterPro" id="IPR008803">
    <property type="entry name" value="RHD3/Sey1"/>
</dbReference>
<dbReference type="AlphaFoldDB" id="A0A4U7KX65"/>
<comment type="similarity">
    <text evidence="8">Belongs to the TRAFAC class dynamin-like GTPase superfamily. GB1/RHD3 GTPase family. RHD3 subfamily.</text>
</comment>
<feature type="topological domain" description="Cytoplasmic" evidence="8">
    <location>
        <begin position="801"/>
        <end position="858"/>
    </location>
</feature>
<dbReference type="GO" id="GO:0005525">
    <property type="term" value="F:GTP binding"/>
    <property type="evidence" value="ECO:0007669"/>
    <property type="project" value="UniProtKB-UniRule"/>
</dbReference>
<name>A0A4U7KX65_9BASI</name>
<feature type="topological domain" description="Cytoplasmic" evidence="8">
    <location>
        <begin position="1"/>
        <end position="755"/>
    </location>
</feature>
<comment type="subcellular location">
    <subcellularLocation>
        <location evidence="8">Endoplasmic reticulum membrane</location>
        <topology evidence="8">Multi-pass membrane protein</topology>
    </subcellularLocation>
    <text evidence="8">Enriched in the cortical ER. Concentrated in punctae along the ER tubules.</text>
</comment>
<evidence type="ECO:0000259" key="10">
    <source>
        <dbReference type="PROSITE" id="PS51715"/>
    </source>
</evidence>
<dbReference type="InterPro" id="IPR046758">
    <property type="entry name" value="Sey1/RHD3-like_3HB"/>
</dbReference>
<gene>
    <name evidence="8" type="primary">SEY1</name>
    <name evidence="11" type="ORF">EX895_001915</name>
</gene>
<feature type="binding site" evidence="8">
    <location>
        <begin position="126"/>
        <end position="133"/>
    </location>
    <ligand>
        <name>GTP</name>
        <dbReference type="ChEBI" id="CHEBI:37565"/>
    </ligand>
</feature>
<dbReference type="GO" id="GO:0016320">
    <property type="term" value="P:endoplasmic reticulum membrane fusion"/>
    <property type="evidence" value="ECO:0007669"/>
    <property type="project" value="TreeGrafter"/>
</dbReference>
<keyword evidence="12" id="KW-1185">Reference proteome</keyword>
<dbReference type="Proteomes" id="UP000306050">
    <property type="component" value="Chromosome SGRAM_12"/>
</dbReference>
<dbReference type="PANTHER" id="PTHR45923:SF2">
    <property type="entry name" value="PROTEIN SEY1"/>
    <property type="match status" value="1"/>
</dbReference>
<evidence type="ECO:0000256" key="9">
    <source>
        <dbReference type="SAM" id="Phobius"/>
    </source>
</evidence>
<keyword evidence="3 8" id="KW-0378">Hydrolase</keyword>
<dbReference type="EMBL" id="SRRM01000005">
    <property type="protein sequence ID" value="TKY89384.1"/>
    <property type="molecule type" value="Genomic_DNA"/>
</dbReference>
<proteinExistence type="inferred from homology"/>